<reference evidence="2" key="5">
    <citation type="journal article" date="2021" name="G3 (Bethesda)">
        <title>Aegilops tauschii genome assembly Aet v5.0 features greater sequence contiguity and improved annotation.</title>
        <authorList>
            <person name="Wang L."/>
            <person name="Zhu T."/>
            <person name="Rodriguez J.C."/>
            <person name="Deal K.R."/>
            <person name="Dubcovsky J."/>
            <person name="McGuire P.E."/>
            <person name="Lux T."/>
            <person name="Spannagl M."/>
            <person name="Mayer K.F.X."/>
            <person name="Baldrich P."/>
            <person name="Meyers B.C."/>
            <person name="Huo N."/>
            <person name="Gu Y.Q."/>
            <person name="Zhou H."/>
            <person name="Devos K.M."/>
            <person name="Bennetzen J.L."/>
            <person name="Unver T."/>
            <person name="Budak H."/>
            <person name="Gulick P.J."/>
            <person name="Galiba G."/>
            <person name="Kalapos B."/>
            <person name="Nelson D.R."/>
            <person name="Li P."/>
            <person name="You F.M."/>
            <person name="Luo M.C."/>
            <person name="Dvorak J."/>
        </authorList>
    </citation>
    <scope>NUCLEOTIDE SEQUENCE [LARGE SCALE GENOMIC DNA]</scope>
    <source>
        <strain evidence="2">cv. AL8/78</strain>
    </source>
</reference>
<reference evidence="3" key="1">
    <citation type="journal article" date="2014" name="Science">
        <title>Ancient hybridizations among the ancestral genomes of bread wheat.</title>
        <authorList>
            <consortium name="International Wheat Genome Sequencing Consortium,"/>
            <person name="Marcussen T."/>
            <person name="Sandve S.R."/>
            <person name="Heier L."/>
            <person name="Spannagl M."/>
            <person name="Pfeifer M."/>
            <person name="Jakobsen K.S."/>
            <person name="Wulff B.B."/>
            <person name="Steuernagel B."/>
            <person name="Mayer K.F."/>
            <person name="Olsen O.A."/>
        </authorList>
    </citation>
    <scope>NUCLEOTIDE SEQUENCE [LARGE SCALE GENOMIC DNA]</scope>
    <source>
        <strain evidence="3">cv. AL8/78</strain>
    </source>
</reference>
<feature type="compositionally biased region" description="Basic residues" evidence="1">
    <location>
        <begin position="72"/>
        <end position="84"/>
    </location>
</feature>
<feature type="compositionally biased region" description="Low complexity" evidence="1">
    <location>
        <begin position="92"/>
        <end position="101"/>
    </location>
</feature>
<dbReference type="Gramene" id="AET3Gv21046400.2">
    <property type="protein sequence ID" value="AET3Gv21046400.2"/>
    <property type="gene ID" value="AET3Gv21046400"/>
</dbReference>
<reference evidence="3" key="2">
    <citation type="journal article" date="2017" name="Nat. Plants">
        <title>The Aegilops tauschii genome reveals multiple impacts of transposons.</title>
        <authorList>
            <person name="Zhao G."/>
            <person name="Zou C."/>
            <person name="Li K."/>
            <person name="Wang K."/>
            <person name="Li T."/>
            <person name="Gao L."/>
            <person name="Zhang X."/>
            <person name="Wang H."/>
            <person name="Yang Z."/>
            <person name="Liu X."/>
            <person name="Jiang W."/>
            <person name="Mao L."/>
            <person name="Kong X."/>
            <person name="Jiao Y."/>
            <person name="Jia J."/>
        </authorList>
    </citation>
    <scope>NUCLEOTIDE SEQUENCE [LARGE SCALE GENOMIC DNA]</scope>
    <source>
        <strain evidence="3">cv. AL8/78</strain>
    </source>
</reference>
<reference evidence="2" key="3">
    <citation type="journal article" date="2017" name="Nature">
        <title>Genome sequence of the progenitor of the wheat D genome Aegilops tauschii.</title>
        <authorList>
            <person name="Luo M.C."/>
            <person name="Gu Y.Q."/>
            <person name="Puiu D."/>
            <person name="Wang H."/>
            <person name="Twardziok S.O."/>
            <person name="Deal K.R."/>
            <person name="Huo N."/>
            <person name="Zhu T."/>
            <person name="Wang L."/>
            <person name="Wang Y."/>
            <person name="McGuire P.E."/>
            <person name="Liu S."/>
            <person name="Long H."/>
            <person name="Ramasamy R.K."/>
            <person name="Rodriguez J.C."/>
            <person name="Van S.L."/>
            <person name="Yuan L."/>
            <person name="Wang Z."/>
            <person name="Xia Z."/>
            <person name="Xiao L."/>
            <person name="Anderson O.D."/>
            <person name="Ouyang S."/>
            <person name="Liang Y."/>
            <person name="Zimin A.V."/>
            <person name="Pertea G."/>
            <person name="Qi P."/>
            <person name="Bennetzen J.L."/>
            <person name="Dai X."/>
            <person name="Dawson M.W."/>
            <person name="Muller H.G."/>
            <person name="Kugler K."/>
            <person name="Rivarola-Duarte L."/>
            <person name="Spannagl M."/>
            <person name="Mayer K.F.X."/>
            <person name="Lu F.H."/>
            <person name="Bevan M.W."/>
            <person name="Leroy P."/>
            <person name="Li P."/>
            <person name="You F.M."/>
            <person name="Sun Q."/>
            <person name="Liu Z."/>
            <person name="Lyons E."/>
            <person name="Wicker T."/>
            <person name="Salzberg S.L."/>
            <person name="Devos K.M."/>
            <person name="Dvorak J."/>
        </authorList>
    </citation>
    <scope>NUCLEOTIDE SEQUENCE [LARGE SCALE GENOMIC DNA]</scope>
    <source>
        <strain evidence="2">cv. AL8/78</strain>
    </source>
</reference>
<evidence type="ECO:0000256" key="1">
    <source>
        <dbReference type="SAM" id="MobiDB-lite"/>
    </source>
</evidence>
<reference evidence="2" key="4">
    <citation type="submission" date="2019-03" db="UniProtKB">
        <authorList>
            <consortium name="EnsemblPlants"/>
        </authorList>
    </citation>
    <scope>IDENTIFICATION</scope>
</reference>
<dbReference type="EnsemblPlants" id="AET3Gv21046400.1">
    <property type="protein sequence ID" value="AET3Gv21046400.1"/>
    <property type="gene ID" value="AET3Gv21046400"/>
</dbReference>
<feature type="region of interest" description="Disordered" evidence="1">
    <location>
        <begin position="27"/>
        <end position="133"/>
    </location>
</feature>
<sequence>MARVAAHDPCHRSPHRLWGEEIRRTPAATTHAPRHHTASHAAAACTPPTGATPQRRQTPRMPNASGGQAALRRPRLCGRGRGPRRQPPPGALPRWLRPVAAGRRERRGARDGRCQRHPRTPAGETARGREREDKPKKPLCYYVPCPWILLLYGCCRITKVRFGT</sequence>
<evidence type="ECO:0000313" key="3">
    <source>
        <dbReference type="Proteomes" id="UP000015105"/>
    </source>
</evidence>
<feature type="compositionally biased region" description="Low complexity" evidence="1">
    <location>
        <begin position="39"/>
        <end position="53"/>
    </location>
</feature>
<accession>A0A453GJ73</accession>
<keyword evidence="3" id="KW-1185">Reference proteome</keyword>
<feature type="region of interest" description="Disordered" evidence="1">
    <location>
        <begin position="1"/>
        <end position="20"/>
    </location>
</feature>
<dbReference type="Proteomes" id="UP000015105">
    <property type="component" value="Chromosome 3D"/>
</dbReference>
<evidence type="ECO:0000313" key="2">
    <source>
        <dbReference type="EnsemblPlants" id="AET3Gv21046400.2"/>
    </source>
</evidence>
<name>A0A453GJ73_AEGTS</name>
<proteinExistence type="predicted"/>
<dbReference type="AlphaFoldDB" id="A0A453GJ73"/>
<dbReference type="Gramene" id="AET3Gv21046400.1">
    <property type="protein sequence ID" value="AET3Gv21046400.1"/>
    <property type="gene ID" value="AET3Gv21046400"/>
</dbReference>
<organism evidence="2 3">
    <name type="scientific">Aegilops tauschii subsp. strangulata</name>
    <name type="common">Goatgrass</name>
    <dbReference type="NCBI Taxonomy" id="200361"/>
    <lineage>
        <taxon>Eukaryota</taxon>
        <taxon>Viridiplantae</taxon>
        <taxon>Streptophyta</taxon>
        <taxon>Embryophyta</taxon>
        <taxon>Tracheophyta</taxon>
        <taxon>Spermatophyta</taxon>
        <taxon>Magnoliopsida</taxon>
        <taxon>Liliopsida</taxon>
        <taxon>Poales</taxon>
        <taxon>Poaceae</taxon>
        <taxon>BOP clade</taxon>
        <taxon>Pooideae</taxon>
        <taxon>Triticodae</taxon>
        <taxon>Triticeae</taxon>
        <taxon>Triticinae</taxon>
        <taxon>Aegilops</taxon>
    </lineage>
</organism>
<dbReference type="EnsemblPlants" id="AET3Gv21046400.2">
    <property type="protein sequence ID" value="AET3Gv21046400.2"/>
    <property type="gene ID" value="AET3Gv21046400"/>
</dbReference>
<protein>
    <submittedName>
        <fullName evidence="2">Uncharacterized protein</fullName>
    </submittedName>
</protein>